<accession>A0AAV1UTS6</accession>
<sequence length="151" mass="16383">MSANVSGSDFAPLHALGSSVSGASMRHVSTVPSGTSDVEATDDSSLLLSSSRRTVQSYTNQPTHYFSTRSSPPVPMYQSDDDEESIEPMRPPPPAPYMEELPLPPAAPLAATAPTPPSSEGIPDFDELTARFERLRKRQDRHDEGNMSFTF</sequence>
<dbReference type="EMBL" id="CAKLBY020000224">
    <property type="protein sequence ID" value="CAK7936658.1"/>
    <property type="molecule type" value="Genomic_DNA"/>
</dbReference>
<feature type="compositionally biased region" description="Polar residues" evidence="1">
    <location>
        <begin position="52"/>
        <end position="71"/>
    </location>
</feature>
<reference evidence="2" key="1">
    <citation type="submission" date="2024-01" db="EMBL/GenBank/DDBJ databases">
        <authorList>
            <person name="Webb A."/>
        </authorList>
    </citation>
    <scope>NUCLEOTIDE SEQUENCE</scope>
    <source>
        <strain evidence="2">Pm1</strain>
    </source>
</reference>
<protein>
    <submittedName>
        <fullName evidence="2">Uncharacterized protein</fullName>
    </submittedName>
</protein>
<gene>
    <name evidence="2" type="ORF">PM001_LOCUS21808</name>
</gene>
<evidence type="ECO:0000313" key="3">
    <source>
        <dbReference type="Proteomes" id="UP001162060"/>
    </source>
</evidence>
<name>A0AAV1UTS6_9STRA</name>
<feature type="compositionally biased region" description="Pro residues" evidence="1">
    <location>
        <begin position="89"/>
        <end position="107"/>
    </location>
</feature>
<dbReference type="Proteomes" id="UP001162060">
    <property type="component" value="Unassembled WGS sequence"/>
</dbReference>
<evidence type="ECO:0000256" key="1">
    <source>
        <dbReference type="SAM" id="MobiDB-lite"/>
    </source>
</evidence>
<evidence type="ECO:0000313" key="2">
    <source>
        <dbReference type="EMBL" id="CAK7936658.1"/>
    </source>
</evidence>
<comment type="caution">
    <text evidence="2">The sequence shown here is derived from an EMBL/GenBank/DDBJ whole genome shotgun (WGS) entry which is preliminary data.</text>
</comment>
<organism evidence="2 3">
    <name type="scientific">Peronospora matthiolae</name>
    <dbReference type="NCBI Taxonomy" id="2874970"/>
    <lineage>
        <taxon>Eukaryota</taxon>
        <taxon>Sar</taxon>
        <taxon>Stramenopiles</taxon>
        <taxon>Oomycota</taxon>
        <taxon>Peronosporomycetes</taxon>
        <taxon>Peronosporales</taxon>
        <taxon>Peronosporaceae</taxon>
        <taxon>Peronospora</taxon>
    </lineage>
</organism>
<proteinExistence type="predicted"/>
<dbReference type="AlphaFoldDB" id="A0AAV1UTS6"/>
<feature type="region of interest" description="Disordered" evidence="1">
    <location>
        <begin position="1"/>
        <end position="125"/>
    </location>
</feature>